<gene>
    <name evidence="1" type="ORF">Bpfe_011922</name>
</gene>
<dbReference type="PANTHER" id="PTHR47018">
    <property type="entry name" value="CXC DOMAIN-CONTAINING PROTEIN-RELATED"/>
    <property type="match status" value="1"/>
</dbReference>
<sequence>MITTSPTFKYWTLVLQLEMILLVFVASLRDGNFTLCLQTLEELAPWFFALDQQNYGSWLSVHIHDMKKLQGGSSMCYEDLMQGRFVLQKTSRPFSKMALDQAHEQNNAMIKGEGGAVGLTENPSALRRWMIGGPEVSKVLQDLELSFEIKRSKESDQHHEQDKGFQENFKAGVCRLINVIQETGNPFLEKSAELVTLHDNNIVDAAVHKTLSNIHKTGVAQYNEFMQERLVDMTKPVSAPIRRNNFILIAGAKRKKRSAPQYRISSLKSDCYLFSRLYVACQARNGGLTDFFSYENQSAPPSLSCDGRMRLSNKSGLLKCLEPLQTSSAVPTVTDMTILDGAAVVNILRPGSAKTFADYANQVFIPYVMQTLQNVSHRLDVVWDCYRSDSLKAFTRERRGQEKRKRVTPETVLPSQWGSFLRVDANKTQLFAFLAQYLLTVQSEKYIVTTQGPDVISNKPIDHTNLSPCNHEEADTRMMLHLAHAAEHCRRILIRTVDTEVVVLSVAAMTRHPHLQLWIAMGAGKDFRYIAAHDISKVLGVAKAQCLPLFHSFTGCDTVSCFNGIGKKTDWEVWSKCDHVTDTFKKLCCAPFELTANDMSVLERFVTLLYDRGSNCHDVNSARKYMFTKTGRQIENIPPTSEALFQHCKRAIYQGGHIWSQAHERQPVLPDPSDWG</sequence>
<dbReference type="EMBL" id="JASAOG010000047">
    <property type="protein sequence ID" value="KAK0058617.1"/>
    <property type="molecule type" value="Genomic_DNA"/>
</dbReference>
<reference evidence="1" key="2">
    <citation type="submission" date="2023-04" db="EMBL/GenBank/DDBJ databases">
        <authorList>
            <person name="Bu L."/>
            <person name="Lu L."/>
            <person name="Laidemitt M.R."/>
            <person name="Zhang S.M."/>
            <person name="Mutuku M."/>
            <person name="Mkoji G."/>
            <person name="Steinauer M."/>
            <person name="Loker E.S."/>
        </authorList>
    </citation>
    <scope>NUCLEOTIDE SEQUENCE</scope>
    <source>
        <strain evidence="1">KasaAsao</strain>
        <tissue evidence="1">Whole Snail</tissue>
    </source>
</reference>
<protein>
    <submittedName>
        <fullName evidence="1">Uncharacterized protein</fullName>
    </submittedName>
</protein>
<dbReference type="AlphaFoldDB" id="A0AAD8BPS8"/>
<proteinExistence type="predicted"/>
<dbReference type="Proteomes" id="UP001233172">
    <property type="component" value="Unassembled WGS sequence"/>
</dbReference>
<reference evidence="1" key="1">
    <citation type="journal article" date="2023" name="PLoS Negl. Trop. Dis.">
        <title>A genome sequence for Biomphalaria pfeifferi, the major vector snail for the human-infecting parasite Schistosoma mansoni.</title>
        <authorList>
            <person name="Bu L."/>
            <person name="Lu L."/>
            <person name="Laidemitt M.R."/>
            <person name="Zhang S.M."/>
            <person name="Mutuku M."/>
            <person name="Mkoji G."/>
            <person name="Steinauer M."/>
            <person name="Loker E.S."/>
        </authorList>
    </citation>
    <scope>NUCLEOTIDE SEQUENCE</scope>
    <source>
        <strain evidence="1">KasaAsao</strain>
    </source>
</reference>
<evidence type="ECO:0000313" key="1">
    <source>
        <dbReference type="EMBL" id="KAK0058617.1"/>
    </source>
</evidence>
<keyword evidence="2" id="KW-1185">Reference proteome</keyword>
<organism evidence="1 2">
    <name type="scientific">Biomphalaria pfeifferi</name>
    <name type="common">Bloodfluke planorb</name>
    <name type="synonym">Freshwater snail</name>
    <dbReference type="NCBI Taxonomy" id="112525"/>
    <lineage>
        <taxon>Eukaryota</taxon>
        <taxon>Metazoa</taxon>
        <taxon>Spiralia</taxon>
        <taxon>Lophotrochozoa</taxon>
        <taxon>Mollusca</taxon>
        <taxon>Gastropoda</taxon>
        <taxon>Heterobranchia</taxon>
        <taxon>Euthyneura</taxon>
        <taxon>Panpulmonata</taxon>
        <taxon>Hygrophila</taxon>
        <taxon>Lymnaeoidea</taxon>
        <taxon>Planorbidae</taxon>
        <taxon>Biomphalaria</taxon>
    </lineage>
</organism>
<comment type="caution">
    <text evidence="1">The sequence shown here is derived from an EMBL/GenBank/DDBJ whole genome shotgun (WGS) entry which is preliminary data.</text>
</comment>
<name>A0AAD8BPS8_BIOPF</name>
<evidence type="ECO:0000313" key="2">
    <source>
        <dbReference type="Proteomes" id="UP001233172"/>
    </source>
</evidence>
<accession>A0AAD8BPS8</accession>